<name>A0ABV7Z0S1_9BACT</name>
<sequence length="219" mass="25532">MVRKNGAFFFEKNQTQIGTSSRLVYSNVNSELDKECLTDYLNTFYHIFLEHKQDFKFLLAESEILLLIPITGAIEITNQNTAYITAGEVYTLKNRSRSFCISNPLINQKVDVLILILATQLKVHEDLKKFNFMESNFHRLFSDLNSEIWIYKLSNRDEKKLGFETQKNTFIYCIWGAFEIEGRLIQKNEGLTITNTSTLEIESIEENSILIFFKENVII</sequence>
<dbReference type="InterPro" id="IPR014710">
    <property type="entry name" value="RmlC-like_jellyroll"/>
</dbReference>
<feature type="domain" description="Quercetin 2,3-dioxygenase C-terminal cupin" evidence="1">
    <location>
        <begin position="147"/>
        <end position="212"/>
    </location>
</feature>
<accession>A0ABV7Z0S1</accession>
<dbReference type="EMBL" id="JBHRYQ010000001">
    <property type="protein sequence ID" value="MFC3812756.1"/>
    <property type="molecule type" value="Genomic_DNA"/>
</dbReference>
<dbReference type="InterPro" id="IPR041602">
    <property type="entry name" value="Quercetinase_C"/>
</dbReference>
<dbReference type="Pfam" id="PF17954">
    <property type="entry name" value="Pirin_C_2"/>
    <property type="match status" value="1"/>
</dbReference>
<proteinExistence type="predicted"/>
<gene>
    <name evidence="2" type="ORF">ACFOOI_18985</name>
</gene>
<evidence type="ECO:0000259" key="1">
    <source>
        <dbReference type="Pfam" id="PF17954"/>
    </source>
</evidence>
<comment type="caution">
    <text evidence="2">The sequence shown here is derived from an EMBL/GenBank/DDBJ whole genome shotgun (WGS) entry which is preliminary data.</text>
</comment>
<organism evidence="2 3">
    <name type="scientific">Lacihabitans lacunae</name>
    <dbReference type="NCBI Taxonomy" id="1028214"/>
    <lineage>
        <taxon>Bacteria</taxon>
        <taxon>Pseudomonadati</taxon>
        <taxon>Bacteroidota</taxon>
        <taxon>Cytophagia</taxon>
        <taxon>Cytophagales</taxon>
        <taxon>Leadbetterellaceae</taxon>
        <taxon>Lacihabitans</taxon>
    </lineage>
</organism>
<evidence type="ECO:0000313" key="2">
    <source>
        <dbReference type="EMBL" id="MFC3812756.1"/>
    </source>
</evidence>
<dbReference type="Gene3D" id="2.60.120.10">
    <property type="entry name" value="Jelly Rolls"/>
    <property type="match status" value="1"/>
</dbReference>
<reference evidence="3" key="1">
    <citation type="journal article" date="2019" name="Int. J. Syst. Evol. Microbiol.">
        <title>The Global Catalogue of Microorganisms (GCM) 10K type strain sequencing project: providing services to taxonomists for standard genome sequencing and annotation.</title>
        <authorList>
            <consortium name="The Broad Institute Genomics Platform"/>
            <consortium name="The Broad Institute Genome Sequencing Center for Infectious Disease"/>
            <person name="Wu L."/>
            <person name="Ma J."/>
        </authorList>
    </citation>
    <scope>NUCLEOTIDE SEQUENCE [LARGE SCALE GENOMIC DNA]</scope>
    <source>
        <strain evidence="3">CECT 7956</strain>
    </source>
</reference>
<dbReference type="Proteomes" id="UP001595616">
    <property type="component" value="Unassembled WGS sequence"/>
</dbReference>
<evidence type="ECO:0000313" key="3">
    <source>
        <dbReference type="Proteomes" id="UP001595616"/>
    </source>
</evidence>
<keyword evidence="3" id="KW-1185">Reference proteome</keyword>
<dbReference type="RefSeq" id="WP_379839656.1">
    <property type="nucleotide sequence ID" value="NZ_JBHRYQ010000001.1"/>
</dbReference>
<protein>
    <recommendedName>
        <fullName evidence="1">Quercetin 2,3-dioxygenase C-terminal cupin domain-containing protein</fullName>
    </recommendedName>
</protein>